<dbReference type="PANTHER" id="PTHR30437">
    <property type="entry name" value="TRANSCRIPTION ELONGATION FACTOR GREA"/>
    <property type="match status" value="1"/>
</dbReference>
<dbReference type="Proteomes" id="UP000296159">
    <property type="component" value="Unassembled WGS sequence"/>
</dbReference>
<keyword evidence="3" id="KW-0418">Kinase</keyword>
<dbReference type="GO" id="GO:0016301">
    <property type="term" value="F:kinase activity"/>
    <property type="evidence" value="ECO:0007669"/>
    <property type="project" value="UniProtKB-KW"/>
</dbReference>
<dbReference type="InterPro" id="IPR036953">
    <property type="entry name" value="GreA/GreB_C_sf"/>
</dbReference>
<sequence length="136" mass="15003">MTKPKITISDIDAEILDRLLAQPAFASSETAKTLNDELDRAEILPPTDIPAEVVTMNSQIRFLDLNTREEHVRTLVYPSAMKDSKTQLSVMAPLGAALLGLHVGDAMSWKLPNGGETRVQVLELLYQPEAAGEYQR</sequence>
<dbReference type="InterPro" id="IPR029462">
    <property type="entry name" value="Rnk_N"/>
</dbReference>
<dbReference type="GO" id="GO:0003677">
    <property type="term" value="F:DNA binding"/>
    <property type="evidence" value="ECO:0007669"/>
    <property type="project" value="InterPro"/>
</dbReference>
<name>A0A2U1TUC0_9GAMM</name>
<dbReference type="InterPro" id="IPR023459">
    <property type="entry name" value="Tscrpt_elong_fac_GreA/B_fam"/>
</dbReference>
<dbReference type="RefSeq" id="WP_136167481.1">
    <property type="nucleotide sequence ID" value="NZ_KZ819085.1"/>
</dbReference>
<dbReference type="FunFam" id="3.10.50.30:FF:000002">
    <property type="entry name" value="Regulator of nucleoside diphosphate kinase"/>
    <property type="match status" value="1"/>
</dbReference>
<dbReference type="GO" id="GO:0070063">
    <property type="term" value="F:RNA polymerase binding"/>
    <property type="evidence" value="ECO:0007669"/>
    <property type="project" value="InterPro"/>
</dbReference>
<dbReference type="PANTHER" id="PTHR30437:SF5">
    <property type="entry name" value="REGULATOR OF NUCLEOSIDE DIPHOSPHATE KINASE"/>
    <property type="match status" value="1"/>
</dbReference>
<dbReference type="Gene3D" id="1.10.286.20">
    <property type="match status" value="1"/>
</dbReference>
<comment type="caution">
    <text evidence="3">The sequence shown here is derived from an EMBL/GenBank/DDBJ whole genome shotgun (WGS) entry which is preliminary data.</text>
</comment>
<evidence type="ECO:0000313" key="4">
    <source>
        <dbReference type="Proteomes" id="UP000296159"/>
    </source>
</evidence>
<dbReference type="NCBIfam" id="NF004396">
    <property type="entry name" value="PRK05753.1"/>
    <property type="match status" value="1"/>
</dbReference>
<keyword evidence="3" id="KW-0808">Transferase</keyword>
<dbReference type="AlphaFoldDB" id="A0A2U1TUC0"/>
<feature type="domain" description="Transcription elongation factor GreA/GreB C-terminal" evidence="1">
    <location>
        <begin position="50"/>
        <end position="124"/>
    </location>
</feature>
<gene>
    <name evidence="3" type="ORF">DDT56_16295</name>
</gene>
<organism evidence="3 4">
    <name type="scientific">Brenneria corticis</name>
    <dbReference type="NCBI Taxonomy" id="2173106"/>
    <lineage>
        <taxon>Bacteria</taxon>
        <taxon>Pseudomonadati</taxon>
        <taxon>Pseudomonadota</taxon>
        <taxon>Gammaproteobacteria</taxon>
        <taxon>Enterobacterales</taxon>
        <taxon>Pectobacteriaceae</taxon>
        <taxon>Brenneria</taxon>
    </lineage>
</organism>
<dbReference type="Pfam" id="PF01272">
    <property type="entry name" value="GreA_GreB"/>
    <property type="match status" value="1"/>
</dbReference>
<evidence type="ECO:0000313" key="3">
    <source>
        <dbReference type="EMBL" id="PWC12989.1"/>
    </source>
</evidence>
<reference evidence="3 4" key="1">
    <citation type="submission" date="2018-04" db="EMBL/GenBank/DDBJ databases">
        <title>Brenneria corticis sp.nov.</title>
        <authorList>
            <person name="Li Y."/>
        </authorList>
    </citation>
    <scope>NUCLEOTIDE SEQUENCE [LARGE SCALE GENOMIC DNA]</scope>
    <source>
        <strain evidence="3 4">CFCC 11842</strain>
    </source>
</reference>
<accession>A0A2U1TUC0</accession>
<dbReference type="EMBL" id="QDKH01000020">
    <property type="protein sequence ID" value="PWC12989.1"/>
    <property type="molecule type" value="Genomic_DNA"/>
</dbReference>
<dbReference type="Pfam" id="PF14760">
    <property type="entry name" value="Rnk_N"/>
    <property type="match status" value="1"/>
</dbReference>
<keyword evidence="4" id="KW-1185">Reference proteome</keyword>
<proteinExistence type="predicted"/>
<dbReference type="SUPFAM" id="SSF54534">
    <property type="entry name" value="FKBP-like"/>
    <property type="match status" value="1"/>
</dbReference>
<evidence type="ECO:0000259" key="2">
    <source>
        <dbReference type="Pfam" id="PF14760"/>
    </source>
</evidence>
<dbReference type="GO" id="GO:0032784">
    <property type="term" value="P:regulation of DNA-templated transcription elongation"/>
    <property type="evidence" value="ECO:0007669"/>
    <property type="project" value="InterPro"/>
</dbReference>
<dbReference type="InterPro" id="IPR001437">
    <property type="entry name" value="Tscrpt_elong_fac_GreA/B_C"/>
</dbReference>
<dbReference type="GO" id="GO:0006354">
    <property type="term" value="P:DNA-templated transcription elongation"/>
    <property type="evidence" value="ECO:0007669"/>
    <property type="project" value="TreeGrafter"/>
</dbReference>
<dbReference type="Gene3D" id="3.10.50.30">
    <property type="entry name" value="Transcription elongation factor, GreA/GreB, C-terminal domain"/>
    <property type="match status" value="1"/>
</dbReference>
<protein>
    <submittedName>
        <fullName evidence="3">Nucleoside diphosphate kinase regulator</fullName>
    </submittedName>
</protein>
<evidence type="ECO:0000259" key="1">
    <source>
        <dbReference type="Pfam" id="PF01272"/>
    </source>
</evidence>
<feature type="domain" description="Regulator of nucleoside diphosphate kinase N-terminal" evidence="2">
    <location>
        <begin position="4"/>
        <end position="43"/>
    </location>
</feature>